<proteinExistence type="predicted"/>
<name>A0A427AQZ5_ENSVE</name>
<evidence type="ECO:0000313" key="2">
    <source>
        <dbReference type="Proteomes" id="UP000287651"/>
    </source>
</evidence>
<reference evidence="1 2" key="1">
    <citation type="journal article" date="2014" name="Agronomy (Basel)">
        <title>A Draft Genome Sequence for Ensete ventricosum, the Drought-Tolerant Tree Against Hunger.</title>
        <authorList>
            <person name="Harrison J."/>
            <person name="Moore K.A."/>
            <person name="Paszkiewicz K."/>
            <person name="Jones T."/>
            <person name="Grant M."/>
            <person name="Ambacheew D."/>
            <person name="Muzemil S."/>
            <person name="Studholme D.J."/>
        </authorList>
    </citation>
    <scope>NUCLEOTIDE SEQUENCE [LARGE SCALE GENOMIC DNA]</scope>
</reference>
<dbReference type="EMBL" id="AMZH03001619">
    <property type="protein sequence ID" value="RRT78662.1"/>
    <property type="molecule type" value="Genomic_DNA"/>
</dbReference>
<sequence>MSISPKWLRVLAVLHIAQLGPLRLYDAIILLHFFGRICLQQHRVCVQISTIDDAANGPSRCWVGRA</sequence>
<organism evidence="1 2">
    <name type="scientific">Ensete ventricosum</name>
    <name type="common">Abyssinian banana</name>
    <name type="synonym">Musa ensete</name>
    <dbReference type="NCBI Taxonomy" id="4639"/>
    <lineage>
        <taxon>Eukaryota</taxon>
        <taxon>Viridiplantae</taxon>
        <taxon>Streptophyta</taxon>
        <taxon>Embryophyta</taxon>
        <taxon>Tracheophyta</taxon>
        <taxon>Spermatophyta</taxon>
        <taxon>Magnoliopsida</taxon>
        <taxon>Liliopsida</taxon>
        <taxon>Zingiberales</taxon>
        <taxon>Musaceae</taxon>
        <taxon>Ensete</taxon>
    </lineage>
</organism>
<protein>
    <submittedName>
        <fullName evidence="1">Uncharacterized protein</fullName>
    </submittedName>
</protein>
<gene>
    <name evidence="1" type="ORF">B296_00007100</name>
</gene>
<comment type="caution">
    <text evidence="1">The sequence shown here is derived from an EMBL/GenBank/DDBJ whole genome shotgun (WGS) entry which is preliminary data.</text>
</comment>
<evidence type="ECO:0000313" key="1">
    <source>
        <dbReference type="EMBL" id="RRT78662.1"/>
    </source>
</evidence>
<dbReference type="AlphaFoldDB" id="A0A427AQZ5"/>
<dbReference type="Proteomes" id="UP000287651">
    <property type="component" value="Unassembled WGS sequence"/>
</dbReference>
<accession>A0A427AQZ5</accession>